<dbReference type="Pfam" id="PF26611">
    <property type="entry name" value="MAD7"/>
    <property type="match status" value="1"/>
</dbReference>
<comment type="caution">
    <text evidence="1">The sequence shown here is derived from an EMBL/GenBank/DDBJ whole genome shotgun (WGS) entry which is preliminary data.</text>
</comment>
<keyword evidence="2" id="KW-1185">Reference proteome</keyword>
<reference evidence="1 2" key="1">
    <citation type="submission" date="2021-06" db="EMBL/GenBank/DDBJ databases">
        <title>Halomicroarcula sp. a new haloarchaeum isolated from saline soil.</title>
        <authorList>
            <person name="Duran-Viseras A."/>
            <person name="Sanchez-Porro C."/>
            <person name="Ventosa A."/>
        </authorList>
    </citation>
    <scope>NUCLEOTIDE SEQUENCE [LARGE SCALE GENOMIC DNA]</scope>
    <source>
        <strain evidence="1 2">F27</strain>
    </source>
</reference>
<name>A0AAW4PHW6_9EURY</name>
<dbReference type="RefSeq" id="WP_220582116.1">
    <property type="nucleotide sequence ID" value="NZ_RKLT01000021.1"/>
</dbReference>
<evidence type="ECO:0000313" key="1">
    <source>
        <dbReference type="EMBL" id="MBX0297529.1"/>
    </source>
</evidence>
<evidence type="ECO:0000313" key="2">
    <source>
        <dbReference type="Proteomes" id="UP001430455"/>
    </source>
</evidence>
<dbReference type="EMBL" id="RKLT01000021">
    <property type="protein sequence ID" value="MBX0297529.1"/>
    <property type="molecule type" value="Genomic_DNA"/>
</dbReference>
<organism evidence="1 2">
    <name type="scientific">Haloarcula nitratireducens</name>
    <dbReference type="NCBI Taxonomy" id="2487749"/>
    <lineage>
        <taxon>Archaea</taxon>
        <taxon>Methanobacteriati</taxon>
        <taxon>Methanobacteriota</taxon>
        <taxon>Stenosarchaea group</taxon>
        <taxon>Halobacteria</taxon>
        <taxon>Halobacteriales</taxon>
        <taxon>Haloarculaceae</taxon>
        <taxon>Haloarcula</taxon>
    </lineage>
</organism>
<sequence length="495" mass="55839">MSMELNKVNGDASEWAFGFKATSRSLKPVHVAQVIFSHSLGHVHSPEALFKFVEKPGKTPSEELPEEIKEKFEIDPRKRDERLDQIRQTLRKVLANDNALYASQRGSAPTCSSDWFVINPTAGVTVGRFLYHLLVEADADLQRKLNDQLNDHHDSISVLFRPLVKDAQMDSATVKSWDGPDVDNPLEEEKIAHDLATGFGTLAKHLKQPKGGATNYPRDLRRVVKFAGFALYSYMGNRHNEIRSAENACDTRLPLVFNYTGEENGPVADASLECYDAVGTAVHSASRLGVEAELDTRGYRDKSEYDEDGIMKQIKDRKLLDLNRKSDSKRDEDYETFRYLFEGDPADDVFDRLVNTVTDAIHQSRYKTYTPVDTIQTFGWRAGILKPRGNRANERRFAPDPEVLEAIILSVIEPNEQVALQELCQRLRERYGIIVGGTEDDRDHLTEWDISIGASAVESDPLSNRNYERFKEAIIDLGFAHEYADGVTIVSTTAQ</sequence>
<accession>A0AAW4PHW6</accession>
<proteinExistence type="predicted"/>
<dbReference type="InterPro" id="IPR058120">
    <property type="entry name" value="MADS7"/>
</dbReference>
<gene>
    <name evidence="1" type="ORF">EGH23_21870</name>
</gene>
<dbReference type="Proteomes" id="UP001430455">
    <property type="component" value="Unassembled WGS sequence"/>
</dbReference>
<dbReference type="AlphaFoldDB" id="A0AAW4PHW6"/>
<protein>
    <submittedName>
        <fullName evidence="1">Uncharacterized protein</fullName>
    </submittedName>
</protein>